<feature type="non-terminal residue" evidence="1">
    <location>
        <position position="80"/>
    </location>
</feature>
<accession>X1TUL0</accession>
<evidence type="ECO:0000313" key="1">
    <source>
        <dbReference type="EMBL" id="GAJ09008.1"/>
    </source>
</evidence>
<name>X1TUL0_9ZZZZ</name>
<organism evidence="1">
    <name type="scientific">marine sediment metagenome</name>
    <dbReference type="NCBI Taxonomy" id="412755"/>
    <lineage>
        <taxon>unclassified sequences</taxon>
        <taxon>metagenomes</taxon>
        <taxon>ecological metagenomes</taxon>
    </lineage>
</organism>
<reference evidence="1" key="1">
    <citation type="journal article" date="2014" name="Front. Microbiol.">
        <title>High frequency of phylogenetically diverse reductive dehalogenase-homologous genes in deep subseafloor sedimentary metagenomes.</title>
        <authorList>
            <person name="Kawai M."/>
            <person name="Futagami T."/>
            <person name="Toyoda A."/>
            <person name="Takaki Y."/>
            <person name="Nishi S."/>
            <person name="Hori S."/>
            <person name="Arai W."/>
            <person name="Tsubouchi T."/>
            <person name="Morono Y."/>
            <person name="Uchiyama I."/>
            <person name="Ito T."/>
            <person name="Fujiyama A."/>
            <person name="Inagaki F."/>
            <person name="Takami H."/>
        </authorList>
    </citation>
    <scope>NUCLEOTIDE SEQUENCE</scope>
    <source>
        <strain evidence="1">Expedition CK06-06</strain>
    </source>
</reference>
<proteinExistence type="predicted"/>
<gene>
    <name evidence="1" type="ORF">S12H4_45416</name>
</gene>
<dbReference type="AlphaFoldDB" id="X1TUL0"/>
<comment type="caution">
    <text evidence="1">The sequence shown here is derived from an EMBL/GenBank/DDBJ whole genome shotgun (WGS) entry which is preliminary data.</text>
</comment>
<dbReference type="EMBL" id="BARW01028080">
    <property type="protein sequence ID" value="GAJ09008.1"/>
    <property type="molecule type" value="Genomic_DNA"/>
</dbReference>
<protein>
    <submittedName>
        <fullName evidence="1">Uncharacterized protein</fullName>
    </submittedName>
</protein>
<sequence>MGKGMSEELKQLVLDKRKEGKLVHTTIEGFVGIDVSEFIKQPADGILYDLNRLEEVVLTFIDDPKWANDFAVALTIRELK</sequence>